<feature type="transmembrane region" description="Helical" evidence="1">
    <location>
        <begin position="5"/>
        <end position="21"/>
    </location>
</feature>
<keyword evidence="1" id="KW-0812">Transmembrane</keyword>
<gene>
    <name evidence="2" type="ORF">ACFYKX_25915</name>
</gene>
<evidence type="ECO:0000313" key="2">
    <source>
        <dbReference type="EMBL" id="MFE8704011.1"/>
    </source>
</evidence>
<name>A0ABW6KIK2_9BACI</name>
<keyword evidence="3" id="KW-1185">Reference proteome</keyword>
<reference evidence="2 3" key="1">
    <citation type="submission" date="2024-08" db="EMBL/GenBank/DDBJ databases">
        <title>Two novel Cytobacillus novel species.</title>
        <authorList>
            <person name="Liu G."/>
        </authorList>
    </citation>
    <scope>NUCLEOTIDE SEQUENCE [LARGE SCALE GENOMIC DNA]</scope>
    <source>
        <strain evidence="2 3">FJAT-54145</strain>
    </source>
</reference>
<feature type="transmembrane region" description="Helical" evidence="1">
    <location>
        <begin position="82"/>
        <end position="101"/>
    </location>
</feature>
<dbReference type="RefSeq" id="WP_389365016.1">
    <property type="nucleotide sequence ID" value="NZ_JBIACK010000022.1"/>
</dbReference>
<accession>A0ABW6KIK2</accession>
<organism evidence="2 3">
    <name type="scientific">Cytobacillus spartinae</name>
    <dbReference type="NCBI Taxonomy" id="3299023"/>
    <lineage>
        <taxon>Bacteria</taxon>
        <taxon>Bacillati</taxon>
        <taxon>Bacillota</taxon>
        <taxon>Bacilli</taxon>
        <taxon>Bacillales</taxon>
        <taxon>Bacillaceae</taxon>
        <taxon>Cytobacillus</taxon>
    </lineage>
</organism>
<feature type="transmembrane region" description="Helical" evidence="1">
    <location>
        <begin position="27"/>
        <end position="46"/>
    </location>
</feature>
<comment type="caution">
    <text evidence="2">The sequence shown here is derived from an EMBL/GenBank/DDBJ whole genome shotgun (WGS) entry which is preliminary data.</text>
</comment>
<feature type="transmembrane region" description="Helical" evidence="1">
    <location>
        <begin position="58"/>
        <end position="76"/>
    </location>
</feature>
<keyword evidence="1" id="KW-1133">Transmembrane helix</keyword>
<dbReference type="EMBL" id="JBIACK010000022">
    <property type="protein sequence ID" value="MFE8704011.1"/>
    <property type="molecule type" value="Genomic_DNA"/>
</dbReference>
<keyword evidence="1" id="KW-0472">Membrane</keyword>
<evidence type="ECO:0000313" key="3">
    <source>
        <dbReference type="Proteomes" id="UP001601059"/>
    </source>
</evidence>
<proteinExistence type="predicted"/>
<evidence type="ECO:0000256" key="1">
    <source>
        <dbReference type="SAM" id="Phobius"/>
    </source>
</evidence>
<dbReference type="Proteomes" id="UP001601059">
    <property type="component" value="Unassembled WGS sequence"/>
</dbReference>
<sequence>MSKKVTIFTLLPLIFSMLVFIGSESLYSVIFVLITILPYFCFNIYLDITKKSIQSRRVRGLSAYIGLIIMSLYSLYPAIIKISPLMTSLIFLIVGLGAFKYRELIAEILFSGKKRYTKYRAIYWIYAAILLLLGGGGYYPTTKNVIEKLGENSDVYFSTIFFLFSLWFLVFAQGSIPKFTKFKE</sequence>
<feature type="transmembrane region" description="Helical" evidence="1">
    <location>
        <begin position="155"/>
        <end position="176"/>
    </location>
</feature>
<feature type="transmembrane region" description="Helical" evidence="1">
    <location>
        <begin position="121"/>
        <end position="140"/>
    </location>
</feature>
<protein>
    <submittedName>
        <fullName evidence="2">Uncharacterized protein</fullName>
    </submittedName>
</protein>